<proteinExistence type="predicted"/>
<sequence>ASSNIKQKFLRIIFARNHPRENDTELDFPVFKKVRTNEPQELYN</sequence>
<feature type="non-terminal residue" evidence="1">
    <location>
        <position position="1"/>
    </location>
</feature>
<dbReference type="Proteomes" id="UP000789702">
    <property type="component" value="Unassembled WGS sequence"/>
</dbReference>
<accession>A0ACA9NXE3</accession>
<comment type="caution">
    <text evidence="1">The sequence shown here is derived from an EMBL/GenBank/DDBJ whole genome shotgun (WGS) entry which is preliminary data.</text>
</comment>
<keyword evidence="2" id="KW-1185">Reference proteome</keyword>
<evidence type="ECO:0000313" key="1">
    <source>
        <dbReference type="EMBL" id="CAG8682109.1"/>
    </source>
</evidence>
<gene>
    <name evidence="1" type="ORF">DHETER_LOCUS10709</name>
</gene>
<evidence type="ECO:0000313" key="2">
    <source>
        <dbReference type="Proteomes" id="UP000789702"/>
    </source>
</evidence>
<name>A0ACA9NXE3_9GLOM</name>
<organism evidence="1 2">
    <name type="scientific">Dentiscutata heterogama</name>
    <dbReference type="NCBI Taxonomy" id="1316150"/>
    <lineage>
        <taxon>Eukaryota</taxon>
        <taxon>Fungi</taxon>
        <taxon>Fungi incertae sedis</taxon>
        <taxon>Mucoromycota</taxon>
        <taxon>Glomeromycotina</taxon>
        <taxon>Glomeromycetes</taxon>
        <taxon>Diversisporales</taxon>
        <taxon>Gigasporaceae</taxon>
        <taxon>Dentiscutata</taxon>
    </lineage>
</organism>
<protein>
    <submittedName>
        <fullName evidence="1">3904_t:CDS:1</fullName>
    </submittedName>
</protein>
<dbReference type="EMBL" id="CAJVPU010021650">
    <property type="protein sequence ID" value="CAG8682109.1"/>
    <property type="molecule type" value="Genomic_DNA"/>
</dbReference>
<reference evidence="1" key="1">
    <citation type="submission" date="2021-06" db="EMBL/GenBank/DDBJ databases">
        <authorList>
            <person name="Kallberg Y."/>
            <person name="Tangrot J."/>
            <person name="Rosling A."/>
        </authorList>
    </citation>
    <scope>NUCLEOTIDE SEQUENCE</scope>
    <source>
        <strain evidence="1">IL203A</strain>
    </source>
</reference>